<name>A0A2T7DMJ8_9POAL</name>
<evidence type="ECO:0000313" key="3">
    <source>
        <dbReference type="Proteomes" id="UP000244336"/>
    </source>
</evidence>
<dbReference type="OrthoDB" id="693131at2759"/>
<feature type="transmembrane region" description="Helical" evidence="1">
    <location>
        <begin position="166"/>
        <end position="184"/>
    </location>
</feature>
<feature type="transmembrane region" description="Helical" evidence="1">
    <location>
        <begin position="104"/>
        <end position="120"/>
    </location>
</feature>
<reference evidence="2 3" key="1">
    <citation type="submission" date="2018-04" db="EMBL/GenBank/DDBJ databases">
        <title>WGS assembly of Panicum hallii var. hallii HAL2.</title>
        <authorList>
            <person name="Lovell J."/>
            <person name="Jenkins J."/>
            <person name="Lowry D."/>
            <person name="Mamidi S."/>
            <person name="Sreedasyam A."/>
            <person name="Weng X."/>
            <person name="Barry K."/>
            <person name="Bonette J."/>
            <person name="Campitelli B."/>
            <person name="Daum C."/>
            <person name="Gordon S."/>
            <person name="Gould B."/>
            <person name="Lipzen A."/>
            <person name="MacQueen A."/>
            <person name="Palacio-Mejia J."/>
            <person name="Plott C."/>
            <person name="Shakirov E."/>
            <person name="Shu S."/>
            <person name="Yoshinaga Y."/>
            <person name="Zane M."/>
            <person name="Rokhsar D."/>
            <person name="Grimwood J."/>
            <person name="Schmutz J."/>
            <person name="Juenger T."/>
        </authorList>
    </citation>
    <scope>NUCLEOTIDE SEQUENCE [LARGE SCALE GENOMIC DNA]</scope>
    <source>
        <strain evidence="3">cv. HAL2</strain>
    </source>
</reference>
<protein>
    <submittedName>
        <fullName evidence="2">Uncharacterized protein</fullName>
    </submittedName>
</protein>
<feature type="transmembrane region" description="Helical" evidence="1">
    <location>
        <begin position="214"/>
        <end position="230"/>
    </location>
</feature>
<gene>
    <name evidence="2" type="ORF">GQ55_5G362600</name>
</gene>
<dbReference type="AlphaFoldDB" id="A0A2T7DMJ8"/>
<accession>A0A2T7DMJ8</accession>
<feature type="transmembrane region" description="Helical" evidence="1">
    <location>
        <begin position="72"/>
        <end position="97"/>
    </location>
</feature>
<evidence type="ECO:0000256" key="1">
    <source>
        <dbReference type="SAM" id="Phobius"/>
    </source>
</evidence>
<proteinExistence type="predicted"/>
<dbReference type="Gramene" id="PUZ56777">
    <property type="protein sequence ID" value="PUZ56777"/>
    <property type="gene ID" value="GQ55_5G362600"/>
</dbReference>
<organism evidence="2 3">
    <name type="scientific">Panicum hallii var. hallii</name>
    <dbReference type="NCBI Taxonomy" id="1504633"/>
    <lineage>
        <taxon>Eukaryota</taxon>
        <taxon>Viridiplantae</taxon>
        <taxon>Streptophyta</taxon>
        <taxon>Embryophyta</taxon>
        <taxon>Tracheophyta</taxon>
        <taxon>Spermatophyta</taxon>
        <taxon>Magnoliopsida</taxon>
        <taxon>Liliopsida</taxon>
        <taxon>Poales</taxon>
        <taxon>Poaceae</taxon>
        <taxon>PACMAD clade</taxon>
        <taxon>Panicoideae</taxon>
        <taxon>Panicodae</taxon>
        <taxon>Paniceae</taxon>
        <taxon>Panicinae</taxon>
        <taxon>Panicum</taxon>
        <taxon>Panicum sect. Panicum</taxon>
    </lineage>
</organism>
<evidence type="ECO:0000313" key="2">
    <source>
        <dbReference type="EMBL" id="PUZ56777.1"/>
    </source>
</evidence>
<keyword evidence="3" id="KW-1185">Reference proteome</keyword>
<keyword evidence="1" id="KW-0472">Membrane</keyword>
<keyword evidence="1" id="KW-1133">Transmembrane helix</keyword>
<sequence>MHSFMLIAITSILCPSTPNTLGFDYLYFLNSPASIQEYDWVSHILNQIQSSIRKYQAYIHTFKDDSQSGSHYFLGCLPLLAISSFSMLSVLLVYLFFKYFHLSFISHIVLFFLVSLYIRISWISTFLFIRSISCVIQFQGFLLSVERISNMLWILIVIEKVRPQDLVLAFYLGNICSPYILYLYHPISRHQLHHIVSQAQKCILEGIPESFMELKLLISILILLITLLNAKKCTMTLFVDSSSPEIRLLSQTIPMRSPRSLQRMFLKTM</sequence>
<feature type="transmembrane region" description="Helical" evidence="1">
    <location>
        <begin position="126"/>
        <end position="145"/>
    </location>
</feature>
<keyword evidence="1" id="KW-0812">Transmembrane</keyword>
<dbReference type="Proteomes" id="UP000244336">
    <property type="component" value="Chromosome 5"/>
</dbReference>
<dbReference type="EMBL" id="CM009753">
    <property type="protein sequence ID" value="PUZ56777.1"/>
    <property type="molecule type" value="Genomic_DNA"/>
</dbReference>